<dbReference type="OMA" id="AMECAAE"/>
<protein>
    <submittedName>
        <fullName evidence="1">Uncharacterized protein</fullName>
    </submittedName>
</protein>
<gene>
    <name evidence="1" type="ORF">Vbra_6016</name>
</gene>
<organism evidence="1 2">
    <name type="scientific">Vitrella brassicaformis (strain CCMP3155)</name>
    <dbReference type="NCBI Taxonomy" id="1169540"/>
    <lineage>
        <taxon>Eukaryota</taxon>
        <taxon>Sar</taxon>
        <taxon>Alveolata</taxon>
        <taxon>Colpodellida</taxon>
        <taxon>Vitrellaceae</taxon>
        <taxon>Vitrella</taxon>
    </lineage>
</organism>
<dbReference type="Proteomes" id="UP000041254">
    <property type="component" value="Unassembled WGS sequence"/>
</dbReference>
<dbReference type="OrthoDB" id="2825at2759"/>
<reference evidence="1 2" key="1">
    <citation type="submission" date="2014-11" db="EMBL/GenBank/DDBJ databases">
        <authorList>
            <person name="Zhu J."/>
            <person name="Qi W."/>
            <person name="Song R."/>
        </authorList>
    </citation>
    <scope>NUCLEOTIDE SEQUENCE [LARGE SCALE GENOMIC DNA]</scope>
</reference>
<sequence length="207" mass="22072">MTSVDGSCVPSEKVVAALSRREVVAAASAALVLPLVGGGGPAWGDSSGLGNTTEAIATVFVCRRAMDPVKGYIAEGQWDRARSNVNYCTRVLRLNSVLKKVSNDIDEVEGLEIAGDLLNTMSDLDSSIYTPIFAFDTASGTQRSFAKYQKECYRYYDESVALLDRFIQLLPSELLAESSQLADARPLPKFLGIPQSAAAAGGKRGGK</sequence>
<dbReference type="AlphaFoldDB" id="A0A0G4FXH9"/>
<keyword evidence="2" id="KW-1185">Reference proteome</keyword>
<dbReference type="EMBL" id="CDMY01000520">
    <property type="protein sequence ID" value="CEM20016.1"/>
    <property type="molecule type" value="Genomic_DNA"/>
</dbReference>
<name>A0A0G4FXH9_VITBC</name>
<proteinExistence type="predicted"/>
<evidence type="ECO:0000313" key="2">
    <source>
        <dbReference type="Proteomes" id="UP000041254"/>
    </source>
</evidence>
<dbReference type="InParanoid" id="A0A0G4FXH9"/>
<evidence type="ECO:0000313" key="1">
    <source>
        <dbReference type="EMBL" id="CEM20016.1"/>
    </source>
</evidence>
<accession>A0A0G4FXH9</accession>
<dbReference type="VEuPathDB" id="CryptoDB:Vbra_6016"/>